<evidence type="ECO:0008006" key="4">
    <source>
        <dbReference type="Google" id="ProtNLM"/>
    </source>
</evidence>
<feature type="signal peptide" evidence="1">
    <location>
        <begin position="1"/>
        <end position="21"/>
    </location>
</feature>
<feature type="chain" id="PRO_5016173988" description="DUF4468 domain-containing protein" evidence="1">
    <location>
        <begin position="22"/>
        <end position="114"/>
    </location>
</feature>
<evidence type="ECO:0000256" key="1">
    <source>
        <dbReference type="SAM" id="SignalP"/>
    </source>
</evidence>
<sequence length="114" mass="13410">MKKYIWMFSVLLFWNSAKSFAQDSSKNQLYIHNDSMMMTVFLKHIQDAPVDSIQARVMRQGFYDKLNKVHTRILSWNVVMGIGQIITLKFKPQYIRQVNQVFEGGAWGGFHTEF</sequence>
<dbReference type="AlphaFoldDB" id="A0A2W5EDJ0"/>
<accession>A0A2W5EDJ0</accession>
<feature type="non-terminal residue" evidence="2">
    <location>
        <position position="114"/>
    </location>
</feature>
<gene>
    <name evidence="2" type="ORF">DI598_19550</name>
</gene>
<proteinExistence type="predicted"/>
<protein>
    <recommendedName>
        <fullName evidence="4">DUF4468 domain-containing protein</fullName>
    </recommendedName>
</protein>
<comment type="caution">
    <text evidence="2">The sequence shown here is derived from an EMBL/GenBank/DDBJ whole genome shotgun (WGS) entry which is preliminary data.</text>
</comment>
<reference evidence="2 3" key="1">
    <citation type="submission" date="2017-11" db="EMBL/GenBank/DDBJ databases">
        <title>Infants hospitalized years apart are colonized by the same room-sourced microbial strains.</title>
        <authorList>
            <person name="Brooks B."/>
            <person name="Olm M.R."/>
            <person name="Firek B.A."/>
            <person name="Baker R."/>
            <person name="Thomas B.C."/>
            <person name="Morowitz M.J."/>
            <person name="Banfield J.F."/>
        </authorList>
    </citation>
    <scope>NUCLEOTIDE SEQUENCE [LARGE SCALE GENOMIC DNA]</scope>
    <source>
        <strain evidence="2">S2_009_000_R2_76</strain>
    </source>
</reference>
<keyword evidence="1" id="KW-0732">Signal</keyword>
<dbReference type="Proteomes" id="UP000249645">
    <property type="component" value="Unassembled WGS sequence"/>
</dbReference>
<organism evidence="2 3">
    <name type="scientific">Pseudopedobacter saltans</name>
    <dbReference type="NCBI Taxonomy" id="151895"/>
    <lineage>
        <taxon>Bacteria</taxon>
        <taxon>Pseudomonadati</taxon>
        <taxon>Bacteroidota</taxon>
        <taxon>Sphingobacteriia</taxon>
        <taxon>Sphingobacteriales</taxon>
        <taxon>Sphingobacteriaceae</taxon>
        <taxon>Pseudopedobacter</taxon>
    </lineage>
</organism>
<evidence type="ECO:0000313" key="3">
    <source>
        <dbReference type="Proteomes" id="UP000249645"/>
    </source>
</evidence>
<evidence type="ECO:0000313" key="2">
    <source>
        <dbReference type="EMBL" id="PZP40064.1"/>
    </source>
</evidence>
<dbReference type="EMBL" id="QFOI01000627">
    <property type="protein sequence ID" value="PZP40064.1"/>
    <property type="molecule type" value="Genomic_DNA"/>
</dbReference>
<name>A0A2W5EDJ0_9SPHI</name>